<sequence length="623" mass="70368">MLLAHPRCSFASSLGTFLSVRKEEWLAQMKARESGRPLHEEQIAAWADCYDVLLHTLPAIQAQHPELILIFEYELPYEAGRRPDVILLSQEQVVILEFKMKCRVLRADVDQTAAYARDIQEYHFESRNRKVTSLLVVTRINHTIELRGSVLVSSGDRLQEALLDTLQAGTTACDATAWMSSRYEPLPTIVEAAQMIMRKEALPHIRSADSAGIPQALQCLTGIATYAQEKGKYMLAFVTGVPGAGKTYLGLQYVYESLQAAEQVHSVYLSGNGPLVKVLSSALGSNVFVKDLHKQIDEFVRYQAKDFYQNIIVFDEGQRAWTQERMAQRNPGRQCSEAELMLQLAETRLPWCVLLVLIGEGQEIYKGESAGVDQWVTAISRAQRAWEIVAPSKLTASFEPLRTMCRLHARNQLDLNVSLRNHLAQDASTFMNHLISGEIDQAKLLAPSLQSAGYTMLVTQDLDAAKAYCTTRYMGQSSKRYGLLVSSKAESTLMRRYGVDNSYEATSMRNMDIAAWYNDPPESPKSCCRFRHVVTEFSCQGLEVDLPILCWGPDMTWNGRAWNLYRPMQSADSNDNRYRVNSYRVLLTRGRDGLIVFVPPESKLSPIYDLLRKVGLEELYNVY</sequence>
<name>A0ABS9M976_9FIRM</name>
<dbReference type="InterPro" id="IPR018647">
    <property type="entry name" value="SLFN_3-like_DNA/RNA_helicase"/>
</dbReference>
<dbReference type="SUPFAM" id="SSF52540">
    <property type="entry name" value="P-loop containing nucleoside triphosphate hydrolases"/>
    <property type="match status" value="1"/>
</dbReference>
<accession>A0ABS9M976</accession>
<organism evidence="2 3">
    <name type="scientific">Intestinimonas massiliensis</name>
    <name type="common">ex Afouda et al. 2020</name>
    <dbReference type="NCBI Taxonomy" id="1673721"/>
    <lineage>
        <taxon>Bacteria</taxon>
        <taxon>Bacillati</taxon>
        <taxon>Bacillota</taxon>
        <taxon>Clostridia</taxon>
        <taxon>Eubacteriales</taxon>
        <taxon>Intestinimonas</taxon>
    </lineage>
</organism>
<feature type="domain" description="Schlafen group 3-like DNA/RNA helicase" evidence="1">
    <location>
        <begin position="235"/>
        <end position="599"/>
    </location>
</feature>
<evidence type="ECO:0000313" key="3">
    <source>
        <dbReference type="Proteomes" id="UP001200313"/>
    </source>
</evidence>
<proteinExistence type="predicted"/>
<dbReference type="RefSeq" id="WP_238074101.1">
    <property type="nucleotide sequence ID" value="NZ_JAKNJB010000015.1"/>
</dbReference>
<dbReference type="Pfam" id="PF09848">
    <property type="entry name" value="SLFN-g3_helicase"/>
    <property type="match status" value="1"/>
</dbReference>
<protein>
    <submittedName>
        <fullName evidence="2">DUF2075 domain-containing protein</fullName>
    </submittedName>
</protein>
<gene>
    <name evidence="2" type="ORF">L0P79_09775</name>
</gene>
<evidence type="ECO:0000313" key="2">
    <source>
        <dbReference type="EMBL" id="MCG4527364.1"/>
    </source>
</evidence>
<reference evidence="2 3" key="1">
    <citation type="submission" date="2022-01" db="EMBL/GenBank/DDBJ databases">
        <title>Collection of gut derived symbiotic bacterial strains cultured from healthy donors.</title>
        <authorList>
            <person name="Lin H."/>
            <person name="Kohout C."/>
            <person name="Waligurski E."/>
            <person name="Pamer E.G."/>
        </authorList>
    </citation>
    <scope>NUCLEOTIDE SEQUENCE [LARGE SCALE GENOMIC DNA]</scope>
    <source>
        <strain evidence="2 3">DFI.3.7</strain>
    </source>
</reference>
<keyword evidence="3" id="KW-1185">Reference proteome</keyword>
<comment type="caution">
    <text evidence="2">The sequence shown here is derived from an EMBL/GenBank/DDBJ whole genome shotgun (WGS) entry which is preliminary data.</text>
</comment>
<dbReference type="Gene3D" id="3.40.50.300">
    <property type="entry name" value="P-loop containing nucleotide triphosphate hydrolases"/>
    <property type="match status" value="1"/>
</dbReference>
<dbReference type="Proteomes" id="UP001200313">
    <property type="component" value="Unassembled WGS sequence"/>
</dbReference>
<evidence type="ECO:0000259" key="1">
    <source>
        <dbReference type="Pfam" id="PF09848"/>
    </source>
</evidence>
<dbReference type="EMBL" id="JAKNJB010000015">
    <property type="protein sequence ID" value="MCG4527364.1"/>
    <property type="molecule type" value="Genomic_DNA"/>
</dbReference>
<dbReference type="InterPro" id="IPR027417">
    <property type="entry name" value="P-loop_NTPase"/>
</dbReference>